<feature type="domain" description="Ribosomal RNA adenine methylase transferase N-terminal" evidence="9">
    <location>
        <begin position="40"/>
        <end position="212"/>
    </location>
</feature>
<dbReference type="AlphaFoldDB" id="A0A918XRC8"/>
<dbReference type="Proteomes" id="UP000630353">
    <property type="component" value="Unassembled WGS sequence"/>
</dbReference>
<feature type="binding site" evidence="7 8">
    <location>
        <position position="108"/>
    </location>
    <ligand>
        <name>S-adenosyl-L-methionine</name>
        <dbReference type="ChEBI" id="CHEBI:59789"/>
    </ligand>
</feature>
<dbReference type="PROSITE" id="PS51689">
    <property type="entry name" value="SAM_RNA_A_N6_MT"/>
    <property type="match status" value="1"/>
</dbReference>
<evidence type="ECO:0000256" key="8">
    <source>
        <dbReference type="PROSITE-ProRule" id="PRU01026"/>
    </source>
</evidence>
<dbReference type="GO" id="GO:0052908">
    <property type="term" value="F:16S rRNA (adenine(1518)-N(6)/adenine(1519)-N(6))-dimethyltransferase activity"/>
    <property type="evidence" value="ECO:0007669"/>
    <property type="project" value="UniProtKB-EC"/>
</dbReference>
<dbReference type="Pfam" id="PF00398">
    <property type="entry name" value="RrnaAD"/>
    <property type="match status" value="1"/>
</dbReference>
<dbReference type="GO" id="GO:0003723">
    <property type="term" value="F:RNA binding"/>
    <property type="evidence" value="ECO:0007669"/>
    <property type="project" value="UniProtKB-UniRule"/>
</dbReference>
<dbReference type="SMART" id="SM00650">
    <property type="entry name" value="rADc"/>
    <property type="match status" value="1"/>
</dbReference>
<dbReference type="InterPro" id="IPR029063">
    <property type="entry name" value="SAM-dependent_MTases_sf"/>
</dbReference>
<evidence type="ECO:0000256" key="7">
    <source>
        <dbReference type="HAMAP-Rule" id="MF_00607"/>
    </source>
</evidence>
<dbReference type="SUPFAM" id="SSF53335">
    <property type="entry name" value="S-adenosyl-L-methionine-dependent methyltransferases"/>
    <property type="match status" value="1"/>
</dbReference>
<keyword evidence="2 7" id="KW-0698">rRNA processing</keyword>
<dbReference type="Gene3D" id="1.10.8.100">
    <property type="entry name" value="Ribosomal RNA adenine dimethylase-like, domain 2"/>
    <property type="match status" value="1"/>
</dbReference>
<keyword evidence="3 7" id="KW-0489">Methyltransferase</keyword>
<keyword evidence="1 7" id="KW-0963">Cytoplasm</keyword>
<feature type="binding site" evidence="7 8">
    <location>
        <position position="82"/>
    </location>
    <ligand>
        <name>S-adenosyl-L-methionine</name>
        <dbReference type="ChEBI" id="CHEBI:59789"/>
    </ligand>
</feature>
<accession>A0A918XRC8</accession>
<dbReference type="GO" id="GO:0005829">
    <property type="term" value="C:cytosol"/>
    <property type="evidence" value="ECO:0007669"/>
    <property type="project" value="TreeGrafter"/>
</dbReference>
<dbReference type="PANTHER" id="PTHR11727">
    <property type="entry name" value="DIMETHYLADENOSINE TRANSFERASE"/>
    <property type="match status" value="1"/>
</dbReference>
<dbReference type="FunFam" id="1.10.8.100:FF:000001">
    <property type="entry name" value="Ribosomal RNA small subunit methyltransferase A"/>
    <property type="match status" value="1"/>
</dbReference>
<keyword evidence="6 7" id="KW-0694">RNA-binding</keyword>
<comment type="function">
    <text evidence="7">Specifically dimethylates two adjacent adenosines (A1518 and A1519) in the loop of a conserved hairpin near the 3'-end of 16S rRNA in the 30S particle. May play a critical role in biogenesis of 30S subunits.</text>
</comment>
<evidence type="ECO:0000256" key="5">
    <source>
        <dbReference type="ARBA" id="ARBA00022691"/>
    </source>
</evidence>
<dbReference type="EC" id="2.1.1.182" evidence="7"/>
<comment type="similarity">
    <text evidence="7">Belongs to the class I-like SAM-binding methyltransferase superfamily. rRNA adenine N(6)-methyltransferase family. RsmA subfamily.</text>
</comment>
<evidence type="ECO:0000313" key="11">
    <source>
        <dbReference type="Proteomes" id="UP000630353"/>
    </source>
</evidence>
<dbReference type="InterPro" id="IPR011530">
    <property type="entry name" value="rRNA_adenine_dimethylase"/>
</dbReference>
<feature type="binding site" evidence="7 8">
    <location>
        <position position="35"/>
    </location>
    <ligand>
        <name>S-adenosyl-L-methionine</name>
        <dbReference type="ChEBI" id="CHEBI:59789"/>
    </ligand>
</feature>
<feature type="binding site" evidence="7 8">
    <location>
        <position position="60"/>
    </location>
    <ligand>
        <name>S-adenosyl-L-methionine</name>
        <dbReference type="ChEBI" id="CHEBI:59789"/>
    </ligand>
</feature>
<gene>
    <name evidence="7 10" type="primary">rsmA</name>
    <name evidence="7" type="synonym">ksgA</name>
    <name evidence="10" type="ORF">GCM10017083_22120</name>
</gene>
<evidence type="ECO:0000256" key="4">
    <source>
        <dbReference type="ARBA" id="ARBA00022679"/>
    </source>
</evidence>
<reference evidence="10" key="2">
    <citation type="submission" date="2020-09" db="EMBL/GenBank/DDBJ databases">
        <authorList>
            <person name="Sun Q."/>
            <person name="Kim S."/>
        </authorList>
    </citation>
    <scope>NUCLEOTIDE SEQUENCE</scope>
    <source>
        <strain evidence="10">KCTC 42651</strain>
    </source>
</reference>
<dbReference type="Gene3D" id="3.40.50.150">
    <property type="entry name" value="Vaccinia Virus protein VP39"/>
    <property type="match status" value="1"/>
</dbReference>
<dbReference type="NCBIfam" id="TIGR00755">
    <property type="entry name" value="ksgA"/>
    <property type="match status" value="1"/>
</dbReference>
<dbReference type="InterPro" id="IPR020598">
    <property type="entry name" value="rRNA_Ade_methylase_Trfase_N"/>
</dbReference>
<feature type="binding site" evidence="7 8">
    <location>
        <position position="33"/>
    </location>
    <ligand>
        <name>S-adenosyl-L-methionine</name>
        <dbReference type="ChEBI" id="CHEBI:59789"/>
    </ligand>
</feature>
<proteinExistence type="inferred from homology"/>
<feature type="binding site" evidence="7 8">
    <location>
        <position position="127"/>
    </location>
    <ligand>
        <name>S-adenosyl-L-methionine</name>
        <dbReference type="ChEBI" id="CHEBI:59789"/>
    </ligand>
</feature>
<dbReference type="HAMAP" id="MF_00607">
    <property type="entry name" value="16SrRNA_methyltr_A"/>
    <property type="match status" value="1"/>
</dbReference>
<dbReference type="PANTHER" id="PTHR11727:SF7">
    <property type="entry name" value="DIMETHYLADENOSINE TRANSFERASE-RELATED"/>
    <property type="match status" value="1"/>
</dbReference>
<comment type="catalytic activity">
    <reaction evidence="7">
        <text>adenosine(1518)/adenosine(1519) in 16S rRNA + 4 S-adenosyl-L-methionine = N(6)-dimethyladenosine(1518)/N(6)-dimethyladenosine(1519) in 16S rRNA + 4 S-adenosyl-L-homocysteine + 4 H(+)</text>
        <dbReference type="Rhea" id="RHEA:19609"/>
        <dbReference type="Rhea" id="RHEA-COMP:10232"/>
        <dbReference type="Rhea" id="RHEA-COMP:10233"/>
        <dbReference type="ChEBI" id="CHEBI:15378"/>
        <dbReference type="ChEBI" id="CHEBI:57856"/>
        <dbReference type="ChEBI" id="CHEBI:59789"/>
        <dbReference type="ChEBI" id="CHEBI:74411"/>
        <dbReference type="ChEBI" id="CHEBI:74493"/>
        <dbReference type="EC" id="2.1.1.182"/>
    </reaction>
</comment>
<sequence>MKDPVAARVAALPPLREAIAAAGFSAKKSLGQNFLLDINLTRRIARAAGELDRGTTIEVGPGPGGLTRALLIEGATDLIAIERDARAAAALAPLVEAADGRLRLVEADALEVPIATLGTSPRRIVANLPYNVATRLLLGWLETPTAFESLTLMFQKEVAERLLAAPGSEAYGRLSVLVQWLCTVRRVTDLPPSAFTPPPKVWSSVVRIEPRPAPSHPAERRALERITEAAFGQRRKMLRQSLKGLGGDALLAAAGIEPTVRPERLQIAEFCRLANALSDREKRR</sequence>
<keyword evidence="5 7" id="KW-0949">S-adenosyl-L-methionine</keyword>
<evidence type="ECO:0000256" key="1">
    <source>
        <dbReference type="ARBA" id="ARBA00022490"/>
    </source>
</evidence>
<dbReference type="InterPro" id="IPR023165">
    <property type="entry name" value="rRNA_Ade_diMease-like_C"/>
</dbReference>
<evidence type="ECO:0000256" key="3">
    <source>
        <dbReference type="ARBA" id="ARBA00022603"/>
    </source>
</evidence>
<keyword evidence="11" id="KW-1185">Reference proteome</keyword>
<protein>
    <recommendedName>
        <fullName evidence="7">Ribosomal RNA small subunit methyltransferase A</fullName>
        <ecNumber evidence="7">2.1.1.182</ecNumber>
    </recommendedName>
    <alternativeName>
        <fullName evidence="7">16S rRNA (adenine(1518)-N(6)/adenine(1519)-N(6))-dimethyltransferase</fullName>
    </alternativeName>
    <alternativeName>
        <fullName evidence="7">16S rRNA dimethyladenosine transferase</fullName>
    </alternativeName>
    <alternativeName>
        <fullName evidence="7">16S rRNA dimethylase</fullName>
    </alternativeName>
    <alternativeName>
        <fullName evidence="7">S-adenosylmethionine-6-N', N'-adenosyl(rRNA) dimethyltransferase</fullName>
    </alternativeName>
</protein>
<evidence type="ECO:0000256" key="2">
    <source>
        <dbReference type="ARBA" id="ARBA00022552"/>
    </source>
</evidence>
<name>A0A918XRC8_9PROT</name>
<comment type="subcellular location">
    <subcellularLocation>
        <location evidence="7">Cytoplasm</location>
    </subcellularLocation>
</comment>
<reference evidence="10" key="1">
    <citation type="journal article" date="2014" name="Int. J. Syst. Evol. Microbiol.">
        <title>Complete genome sequence of Corynebacterium casei LMG S-19264T (=DSM 44701T), isolated from a smear-ripened cheese.</title>
        <authorList>
            <consortium name="US DOE Joint Genome Institute (JGI-PGF)"/>
            <person name="Walter F."/>
            <person name="Albersmeier A."/>
            <person name="Kalinowski J."/>
            <person name="Ruckert C."/>
        </authorList>
    </citation>
    <scope>NUCLEOTIDE SEQUENCE</scope>
    <source>
        <strain evidence="10">KCTC 42651</strain>
    </source>
</reference>
<evidence type="ECO:0000259" key="9">
    <source>
        <dbReference type="SMART" id="SM00650"/>
    </source>
</evidence>
<evidence type="ECO:0000256" key="6">
    <source>
        <dbReference type="ARBA" id="ARBA00022884"/>
    </source>
</evidence>
<evidence type="ECO:0000313" key="10">
    <source>
        <dbReference type="EMBL" id="GHD49616.1"/>
    </source>
</evidence>
<comment type="caution">
    <text evidence="10">The sequence shown here is derived from an EMBL/GenBank/DDBJ whole genome shotgun (WGS) entry which is preliminary data.</text>
</comment>
<dbReference type="RefSeq" id="WP_189989330.1">
    <property type="nucleotide sequence ID" value="NZ_BMZS01000004.1"/>
</dbReference>
<dbReference type="InterPro" id="IPR001737">
    <property type="entry name" value="KsgA/Erm"/>
</dbReference>
<organism evidence="10 11">
    <name type="scientific">Thalassobaculum fulvum</name>
    <dbReference type="NCBI Taxonomy" id="1633335"/>
    <lineage>
        <taxon>Bacteria</taxon>
        <taxon>Pseudomonadati</taxon>
        <taxon>Pseudomonadota</taxon>
        <taxon>Alphaproteobacteria</taxon>
        <taxon>Rhodospirillales</taxon>
        <taxon>Thalassobaculaceae</taxon>
        <taxon>Thalassobaculum</taxon>
    </lineage>
</organism>
<keyword evidence="4 7" id="KW-0808">Transferase</keyword>
<dbReference type="EMBL" id="BMZS01000004">
    <property type="protein sequence ID" value="GHD49616.1"/>
    <property type="molecule type" value="Genomic_DNA"/>
</dbReference>